<evidence type="ECO:0000256" key="1">
    <source>
        <dbReference type="SAM" id="Phobius"/>
    </source>
</evidence>
<keyword evidence="3" id="KW-1185">Reference proteome</keyword>
<keyword evidence="1" id="KW-1133">Transmembrane helix</keyword>
<accession>A0A4Z0PR68</accession>
<dbReference type="RefSeq" id="WP_135496427.1">
    <property type="nucleotide sequence ID" value="NZ_SRLD01000005.1"/>
</dbReference>
<evidence type="ECO:0000313" key="2">
    <source>
        <dbReference type="EMBL" id="TGE18914.1"/>
    </source>
</evidence>
<proteinExistence type="predicted"/>
<comment type="caution">
    <text evidence="2">The sequence shown here is derived from an EMBL/GenBank/DDBJ whole genome shotgun (WGS) entry which is preliminary data.</text>
</comment>
<dbReference type="EMBL" id="SRLD01000005">
    <property type="protein sequence ID" value="TGE18914.1"/>
    <property type="molecule type" value="Genomic_DNA"/>
</dbReference>
<keyword evidence="1" id="KW-0472">Membrane</keyword>
<keyword evidence="1" id="KW-0812">Transmembrane</keyword>
<name>A0A4Z0PR68_9BACT</name>
<organism evidence="2 3">
    <name type="scientific">Hymenobacter elongatus</name>
    <dbReference type="NCBI Taxonomy" id="877208"/>
    <lineage>
        <taxon>Bacteria</taxon>
        <taxon>Pseudomonadati</taxon>
        <taxon>Bacteroidota</taxon>
        <taxon>Cytophagia</taxon>
        <taxon>Cytophagales</taxon>
        <taxon>Hymenobacteraceae</taxon>
        <taxon>Hymenobacter</taxon>
    </lineage>
</organism>
<dbReference type="OrthoDB" id="887293at2"/>
<feature type="transmembrane region" description="Helical" evidence="1">
    <location>
        <begin position="28"/>
        <end position="45"/>
    </location>
</feature>
<reference evidence="2 3" key="1">
    <citation type="submission" date="2019-04" db="EMBL/GenBank/DDBJ databases">
        <authorList>
            <person name="Feng G."/>
            <person name="Zhang J."/>
            <person name="Zhu H."/>
        </authorList>
    </citation>
    <scope>NUCLEOTIDE SEQUENCE [LARGE SCALE GENOMIC DNA]</scope>
    <source>
        <strain evidence="2 3">JCM 17223</strain>
    </source>
</reference>
<protein>
    <submittedName>
        <fullName evidence="2">FUSC family protein</fullName>
    </submittedName>
</protein>
<dbReference type="AlphaFoldDB" id="A0A4Z0PR68"/>
<gene>
    <name evidence="2" type="ORF">E5J99_04005</name>
</gene>
<evidence type="ECO:0000313" key="3">
    <source>
        <dbReference type="Proteomes" id="UP000297739"/>
    </source>
</evidence>
<dbReference type="Proteomes" id="UP000297739">
    <property type="component" value="Unassembled WGS sequence"/>
</dbReference>
<feature type="transmembrane region" description="Helical" evidence="1">
    <location>
        <begin position="51"/>
        <end position="68"/>
    </location>
</feature>
<sequence length="88" mass="9964">MLNKNDYSNFPLEELLVEEKKVKKNETFSAGLIGFLVGVMVYGVVKNGFGFLYIVIPLVLIAVIYKNSQIQKQNLKQIQAEINVKTTK</sequence>